<sequence>MKTLTKKQNEYVELRGKGLGSIDAVMRAYGCSNRNSAGVISHRLLKNEKVMEELRKNQELLRQKTINKEAKFIDILKEFAPPIEVARRLAELIFADDKRTADSGIEKWIKLSALYPDVRVGLYRDLEKEREQVLTEADIKKLEEQKRLEERLPVIIEEAEAIEGAKEKKISKDNKERDKGLKIVK</sequence>
<dbReference type="Gene3D" id="1.10.10.1400">
    <property type="entry name" value="Terminase, small subunit, N-terminal DNA-binding domain, HTH motif"/>
    <property type="match status" value="1"/>
</dbReference>
<evidence type="ECO:0000256" key="1">
    <source>
        <dbReference type="SAM" id="Coils"/>
    </source>
</evidence>
<accession>X1FQT5</accession>
<dbReference type="EMBL" id="BARU01022909">
    <property type="protein sequence ID" value="GAH48011.1"/>
    <property type="molecule type" value="Genomic_DNA"/>
</dbReference>
<gene>
    <name evidence="2" type="ORF">S03H2_37248</name>
</gene>
<comment type="caution">
    <text evidence="2">The sequence shown here is derived from an EMBL/GenBank/DDBJ whole genome shotgun (WGS) entry which is preliminary data.</text>
</comment>
<proteinExistence type="predicted"/>
<reference evidence="2" key="1">
    <citation type="journal article" date="2014" name="Front. Microbiol.">
        <title>High frequency of phylogenetically diverse reductive dehalogenase-homologous genes in deep subseafloor sedimentary metagenomes.</title>
        <authorList>
            <person name="Kawai M."/>
            <person name="Futagami T."/>
            <person name="Toyoda A."/>
            <person name="Takaki Y."/>
            <person name="Nishi S."/>
            <person name="Hori S."/>
            <person name="Arai W."/>
            <person name="Tsubouchi T."/>
            <person name="Morono Y."/>
            <person name="Uchiyama I."/>
            <person name="Ito T."/>
            <person name="Fujiyama A."/>
            <person name="Inagaki F."/>
            <person name="Takami H."/>
        </authorList>
    </citation>
    <scope>NUCLEOTIDE SEQUENCE</scope>
    <source>
        <strain evidence="2">Expedition CK06-06</strain>
    </source>
</reference>
<name>X1FQT5_9ZZZZ</name>
<keyword evidence="1" id="KW-0175">Coiled coil</keyword>
<organism evidence="2">
    <name type="scientific">marine sediment metagenome</name>
    <dbReference type="NCBI Taxonomy" id="412755"/>
    <lineage>
        <taxon>unclassified sequences</taxon>
        <taxon>metagenomes</taxon>
        <taxon>ecological metagenomes</taxon>
    </lineage>
</organism>
<evidence type="ECO:0000313" key="2">
    <source>
        <dbReference type="EMBL" id="GAH48011.1"/>
    </source>
</evidence>
<feature type="coiled-coil region" evidence="1">
    <location>
        <begin position="44"/>
        <end position="71"/>
    </location>
</feature>
<dbReference type="InterPro" id="IPR038713">
    <property type="entry name" value="Terminase_Gp1_N_sf"/>
</dbReference>
<dbReference type="AlphaFoldDB" id="X1FQT5"/>
<evidence type="ECO:0008006" key="3">
    <source>
        <dbReference type="Google" id="ProtNLM"/>
    </source>
</evidence>
<protein>
    <recommendedName>
        <fullName evidence="3">Terminase small subunit</fullName>
    </recommendedName>
</protein>